<sequence>MAISTVNGLPRRRQRVTSLRDSTDEDGQMELHETVRIRDREQLQKKDRDREFPKRRRVERPAVQQMSRGGGCYIENESTDSSDEEYFEEEVETRIHQQIRINQLSPTSLSLSNNHRGIRSLRSAPVLRTAVDEVLGVPVPRRARSASAKRLHEYVNSGSGGLGEDLSHRKIPPSPATVSLIGSGGASPSYSGASMKKKMKYVDRRTRVLSNGSNSKPPSVIQDDIEIEVAEALFDLMKQSHPQSQSFERQEKVERDSTNTADDDLKRLKAERGKDENDAFNVQNQQSIKVNAETILADSIKELEKEGRIEKEKFPDNPAQELVRGDGFVDKEKVGSPKESESPSWVKVNACDIQEPTVTKTDDAASVVEAKKESKIEIDLMSLPSLPSSPERDALLDIDPKVMTQDKSETTPKDDRLKDGIRIQGEKIGVMNSNQLLSLDLEKHRHDISSVSDNTTQQQQGRTEQKNQSPTSLLPFSVGTSGLPGVFPHPGYVPSQRAIFPIDGSARSSMIMQQLIKKSLSSGPTGAATLYAAKPLNLKSKLPTQRFITGNPLLEDFQGQNLLTILGSSGKDKSSDDAADFATTSHKSVHQQASHQAPANNLLYGPGFKLPLGHHQTTMMAPANSSGPPQSASDAARKLSVNSPVFNHPMLPSNDASRYMAILQNSGCPIPSFKGGSFLDSPFYYQHQLSLPHATVQSASQNTSTFSGLSSHKQPQAQQQTSTKINKHGDHPQQGSKNKVDLISQPFPMSFGSNASTAPVLNFSSMAQNSAIFQMLPDISWNGTQMAQHKNFPASEGKSDCNNVSATMGPSKFDSLGRTISFLSSPLTGNPTSLIGFPSNNHIFTQTPVQTDYSSFIPKWDNFSTQSAKPTLVNIPQPKSSQGHHIAINTQPVSSISGSKNTGSSSQRTASTISALASQETEASQNGPGQKSSPACRRNVPSILSARPSQLSELKY</sequence>
<proteinExistence type="predicted"/>
<feature type="region of interest" description="Disordered" evidence="1">
    <location>
        <begin position="702"/>
        <end position="739"/>
    </location>
</feature>
<feature type="region of interest" description="Disordered" evidence="1">
    <location>
        <begin position="42"/>
        <end position="82"/>
    </location>
</feature>
<feature type="compositionally biased region" description="Polar residues" evidence="1">
    <location>
        <begin position="702"/>
        <end position="724"/>
    </location>
</feature>
<name>A0ABR0W5C4_REHGL</name>
<reference evidence="2 3" key="1">
    <citation type="journal article" date="2021" name="Comput. Struct. Biotechnol. J.">
        <title>De novo genome assembly of the potent medicinal plant Rehmannia glutinosa using nanopore technology.</title>
        <authorList>
            <person name="Ma L."/>
            <person name="Dong C."/>
            <person name="Song C."/>
            <person name="Wang X."/>
            <person name="Zheng X."/>
            <person name="Niu Y."/>
            <person name="Chen S."/>
            <person name="Feng W."/>
        </authorList>
    </citation>
    <scope>NUCLEOTIDE SEQUENCE [LARGE SCALE GENOMIC DNA]</scope>
    <source>
        <strain evidence="2">DH-2019</strain>
    </source>
</reference>
<dbReference type="InterPro" id="IPR039317">
    <property type="entry name" value="TIC"/>
</dbReference>
<feature type="region of interest" description="Disordered" evidence="1">
    <location>
        <begin position="239"/>
        <end position="265"/>
    </location>
</feature>
<accession>A0ABR0W5C4</accession>
<organism evidence="2 3">
    <name type="scientific">Rehmannia glutinosa</name>
    <name type="common">Chinese foxglove</name>
    <dbReference type="NCBI Taxonomy" id="99300"/>
    <lineage>
        <taxon>Eukaryota</taxon>
        <taxon>Viridiplantae</taxon>
        <taxon>Streptophyta</taxon>
        <taxon>Embryophyta</taxon>
        <taxon>Tracheophyta</taxon>
        <taxon>Spermatophyta</taxon>
        <taxon>Magnoliopsida</taxon>
        <taxon>eudicotyledons</taxon>
        <taxon>Gunneridae</taxon>
        <taxon>Pentapetalae</taxon>
        <taxon>asterids</taxon>
        <taxon>lamiids</taxon>
        <taxon>Lamiales</taxon>
        <taxon>Orobanchaceae</taxon>
        <taxon>Rehmannieae</taxon>
        <taxon>Rehmannia</taxon>
    </lineage>
</organism>
<evidence type="ECO:0000313" key="3">
    <source>
        <dbReference type="Proteomes" id="UP001318860"/>
    </source>
</evidence>
<protein>
    <submittedName>
        <fullName evidence="2">Uncharacterized protein</fullName>
    </submittedName>
</protein>
<dbReference type="PANTHER" id="PTHR34798:SF1">
    <property type="entry name" value="TIC-LIKE PROTEIN"/>
    <property type="match status" value="1"/>
</dbReference>
<dbReference type="EMBL" id="JABTTQ020000145">
    <property type="protein sequence ID" value="KAK6141462.1"/>
    <property type="molecule type" value="Genomic_DNA"/>
</dbReference>
<feature type="compositionally biased region" description="Polar residues" evidence="1">
    <location>
        <begin position="947"/>
        <end position="956"/>
    </location>
</feature>
<evidence type="ECO:0000313" key="2">
    <source>
        <dbReference type="EMBL" id="KAK6141462.1"/>
    </source>
</evidence>
<feature type="compositionally biased region" description="Basic and acidic residues" evidence="1">
    <location>
        <begin position="248"/>
        <end position="265"/>
    </location>
</feature>
<evidence type="ECO:0000256" key="1">
    <source>
        <dbReference type="SAM" id="MobiDB-lite"/>
    </source>
</evidence>
<gene>
    <name evidence="2" type="ORF">DH2020_024822</name>
</gene>
<keyword evidence="3" id="KW-1185">Reference proteome</keyword>
<feature type="region of interest" description="Disordered" evidence="1">
    <location>
        <begin position="891"/>
        <end position="956"/>
    </location>
</feature>
<dbReference type="Proteomes" id="UP001318860">
    <property type="component" value="Unassembled WGS sequence"/>
</dbReference>
<feature type="compositionally biased region" description="Low complexity" evidence="1">
    <location>
        <begin position="894"/>
        <end position="906"/>
    </location>
</feature>
<feature type="compositionally biased region" description="Basic and acidic residues" evidence="1">
    <location>
        <begin position="42"/>
        <end position="52"/>
    </location>
</feature>
<feature type="region of interest" description="Disordered" evidence="1">
    <location>
        <begin position="1"/>
        <end position="28"/>
    </location>
</feature>
<feature type="region of interest" description="Disordered" evidence="1">
    <location>
        <begin position="449"/>
        <end position="474"/>
    </location>
</feature>
<feature type="compositionally biased region" description="Polar residues" evidence="1">
    <location>
        <begin position="907"/>
        <end position="933"/>
    </location>
</feature>
<comment type="caution">
    <text evidence="2">The sequence shown here is derived from an EMBL/GenBank/DDBJ whole genome shotgun (WGS) entry which is preliminary data.</text>
</comment>
<dbReference type="PANTHER" id="PTHR34798">
    <property type="entry name" value="PROTEIN TIME FOR COFFEE"/>
    <property type="match status" value="1"/>
</dbReference>